<feature type="domain" description="Peptidase A2" evidence="4">
    <location>
        <begin position="185"/>
        <end position="219"/>
    </location>
</feature>
<dbReference type="SMART" id="SM00343">
    <property type="entry name" value="ZnF_C2HC"/>
    <property type="match status" value="1"/>
</dbReference>
<dbReference type="GO" id="GO:0006508">
    <property type="term" value="P:proteolysis"/>
    <property type="evidence" value="ECO:0007669"/>
    <property type="project" value="InterPro"/>
</dbReference>
<protein>
    <recommendedName>
        <fullName evidence="7">CCHC-type domain-containing protein</fullName>
    </recommendedName>
</protein>
<evidence type="ECO:0000313" key="6">
    <source>
        <dbReference type="Proteomes" id="UP000002640"/>
    </source>
</evidence>
<evidence type="ECO:0000256" key="1">
    <source>
        <dbReference type="ARBA" id="ARBA00022801"/>
    </source>
</evidence>
<dbReference type="CDD" id="cd00303">
    <property type="entry name" value="retropepsin_like"/>
    <property type="match status" value="1"/>
</dbReference>
<evidence type="ECO:0000259" key="4">
    <source>
        <dbReference type="PROSITE" id="PS50175"/>
    </source>
</evidence>
<dbReference type="SUPFAM" id="SSF50630">
    <property type="entry name" value="Acid proteases"/>
    <property type="match status" value="1"/>
</dbReference>
<dbReference type="AlphaFoldDB" id="G5A327"/>
<dbReference type="GO" id="GO:0008270">
    <property type="term" value="F:zinc ion binding"/>
    <property type="evidence" value="ECO:0007669"/>
    <property type="project" value="UniProtKB-KW"/>
</dbReference>
<dbReference type="InterPro" id="IPR001995">
    <property type="entry name" value="Peptidase_A2_cat"/>
</dbReference>
<dbReference type="PROSITE" id="PS50158">
    <property type="entry name" value="ZF_CCHC"/>
    <property type="match status" value="1"/>
</dbReference>
<dbReference type="Gene3D" id="4.10.60.10">
    <property type="entry name" value="Zinc finger, CCHC-type"/>
    <property type="match status" value="1"/>
</dbReference>
<reference evidence="5 6" key="1">
    <citation type="journal article" date="2006" name="Science">
        <title>Phytophthora genome sequences uncover evolutionary origins and mechanisms of pathogenesis.</title>
        <authorList>
            <person name="Tyler B.M."/>
            <person name="Tripathy S."/>
            <person name="Zhang X."/>
            <person name="Dehal P."/>
            <person name="Jiang R.H."/>
            <person name="Aerts A."/>
            <person name="Arredondo F.D."/>
            <person name="Baxter L."/>
            <person name="Bensasson D."/>
            <person name="Beynon J.L."/>
            <person name="Chapman J."/>
            <person name="Damasceno C.M."/>
            <person name="Dorrance A.E."/>
            <person name="Dou D."/>
            <person name="Dickerman A.W."/>
            <person name="Dubchak I.L."/>
            <person name="Garbelotto M."/>
            <person name="Gijzen M."/>
            <person name="Gordon S.G."/>
            <person name="Govers F."/>
            <person name="Grunwald N.J."/>
            <person name="Huang W."/>
            <person name="Ivors K.L."/>
            <person name="Jones R.W."/>
            <person name="Kamoun S."/>
            <person name="Krampis K."/>
            <person name="Lamour K.H."/>
            <person name="Lee M.K."/>
            <person name="McDonald W.H."/>
            <person name="Medina M."/>
            <person name="Meijer H.J."/>
            <person name="Nordberg E.K."/>
            <person name="Maclean D.J."/>
            <person name="Ospina-Giraldo M.D."/>
            <person name="Morris P.F."/>
            <person name="Phuntumart V."/>
            <person name="Putnam N.H."/>
            <person name="Rash S."/>
            <person name="Rose J.K."/>
            <person name="Sakihama Y."/>
            <person name="Salamov A.A."/>
            <person name="Savidor A."/>
            <person name="Scheuring C.F."/>
            <person name="Smith B.M."/>
            <person name="Sobral B.W."/>
            <person name="Terry A."/>
            <person name="Torto-Alalibo T.A."/>
            <person name="Win J."/>
            <person name="Xu Z."/>
            <person name="Zhang H."/>
            <person name="Grigoriev I.V."/>
            <person name="Rokhsar D.S."/>
            <person name="Boore J.L."/>
        </authorList>
    </citation>
    <scope>NUCLEOTIDE SEQUENCE [LARGE SCALE GENOMIC DNA]</scope>
    <source>
        <strain evidence="5 6">P6497</strain>
    </source>
</reference>
<evidence type="ECO:0008006" key="7">
    <source>
        <dbReference type="Google" id="ProtNLM"/>
    </source>
</evidence>
<feature type="non-terminal residue" evidence="5">
    <location>
        <position position="251"/>
    </location>
</feature>
<keyword evidence="2" id="KW-0862">Zinc</keyword>
<dbReference type="InterPro" id="IPR036875">
    <property type="entry name" value="Znf_CCHC_sf"/>
</dbReference>
<dbReference type="GO" id="GO:0003676">
    <property type="term" value="F:nucleic acid binding"/>
    <property type="evidence" value="ECO:0007669"/>
    <property type="project" value="InterPro"/>
</dbReference>
<dbReference type="InParanoid" id="G5A327"/>
<gene>
    <name evidence="5" type="ORF">PHYSODRAFT_523394</name>
</gene>
<dbReference type="InterPro" id="IPR001969">
    <property type="entry name" value="Aspartic_peptidase_AS"/>
</dbReference>
<dbReference type="EMBL" id="JH159159">
    <property type="protein sequence ID" value="EGZ10067.1"/>
    <property type="molecule type" value="Genomic_DNA"/>
</dbReference>
<evidence type="ECO:0000313" key="5">
    <source>
        <dbReference type="EMBL" id="EGZ10067.1"/>
    </source>
</evidence>
<organism evidence="5 6">
    <name type="scientific">Phytophthora sojae (strain P6497)</name>
    <name type="common">Soybean stem and root rot agent</name>
    <name type="synonym">Phytophthora megasperma f. sp. glycines</name>
    <dbReference type="NCBI Taxonomy" id="1094619"/>
    <lineage>
        <taxon>Eukaryota</taxon>
        <taxon>Sar</taxon>
        <taxon>Stramenopiles</taxon>
        <taxon>Oomycota</taxon>
        <taxon>Peronosporomycetes</taxon>
        <taxon>Peronosporales</taxon>
        <taxon>Peronosporaceae</taxon>
        <taxon>Phytophthora</taxon>
    </lineage>
</organism>
<dbReference type="InterPro" id="IPR001878">
    <property type="entry name" value="Znf_CCHC"/>
</dbReference>
<keyword evidence="6" id="KW-1185">Reference proteome</keyword>
<proteinExistence type="predicted"/>
<dbReference type="GeneID" id="20660656"/>
<dbReference type="Proteomes" id="UP000002640">
    <property type="component" value="Unassembled WGS sequence"/>
</dbReference>
<dbReference type="PROSITE" id="PS50175">
    <property type="entry name" value="ASP_PROT_RETROV"/>
    <property type="match status" value="1"/>
</dbReference>
<dbReference type="SUPFAM" id="SSF57756">
    <property type="entry name" value="Retrovirus zinc finger-like domains"/>
    <property type="match status" value="1"/>
</dbReference>
<feature type="domain" description="CCHC-type" evidence="3">
    <location>
        <begin position="114"/>
        <end position="129"/>
    </location>
</feature>
<sequence>MATSVTPLDSDPSGLQQLRQRTCSDLDDYIAQFRQLLSQIRGMGDLDGSYRASCRRQEKKSFIAGAKQFRTLWLSLSSMSARTQTIIPIATKPEPTEIGTVQVSREECRRKRLCFYCKQAGHMLNRCPKRGNAPSSHVSPAEAADSIHATRVIHFNMARIGANDPGKSRQGELLRKNVVINGKLARALIDSGADTNLIRPGYLTGQLIERKVNIEGFDGARLENVVVKEGVGEVTLDQQRFLDVILTEFDL</sequence>
<dbReference type="GO" id="GO:0004190">
    <property type="term" value="F:aspartic-type endopeptidase activity"/>
    <property type="evidence" value="ECO:0007669"/>
    <property type="project" value="InterPro"/>
</dbReference>
<keyword evidence="2" id="KW-0863">Zinc-finger</keyword>
<accession>G5A327</accession>
<evidence type="ECO:0000259" key="3">
    <source>
        <dbReference type="PROSITE" id="PS50158"/>
    </source>
</evidence>
<keyword evidence="2" id="KW-0479">Metal-binding</keyword>
<dbReference type="KEGG" id="psoj:PHYSODRAFT_523394"/>
<evidence type="ECO:0000256" key="2">
    <source>
        <dbReference type="PROSITE-ProRule" id="PRU00047"/>
    </source>
</evidence>
<name>G5A327_PHYSP</name>
<dbReference type="RefSeq" id="XP_009534928.1">
    <property type="nucleotide sequence ID" value="XM_009536633.1"/>
</dbReference>
<dbReference type="PROSITE" id="PS00141">
    <property type="entry name" value="ASP_PROTEASE"/>
    <property type="match status" value="1"/>
</dbReference>
<keyword evidence="1" id="KW-0378">Hydrolase</keyword>
<dbReference type="InterPro" id="IPR021109">
    <property type="entry name" value="Peptidase_aspartic_dom_sf"/>
</dbReference>